<evidence type="ECO:0000313" key="2">
    <source>
        <dbReference type="Proteomes" id="UP001597197"/>
    </source>
</evidence>
<sequence>MNSLLLLLAAWQSAAAPVPCRAHLELRQQDGFLTVTSHCRSLLPAAARYRYELSLQRASTGGHSQNTQRGEFEVAPAQEVTLSEARVNVSAQDTYRIQLRVLDLAGHTVAQDSAVQGSVR</sequence>
<proteinExistence type="predicted"/>
<dbReference type="NCBIfam" id="NF041112">
    <property type="entry name" value="chap_CsgH_alph"/>
    <property type="match status" value="1"/>
</dbReference>
<dbReference type="Proteomes" id="UP001597197">
    <property type="component" value="Unassembled WGS sequence"/>
</dbReference>
<dbReference type="InterPro" id="IPR053722">
    <property type="entry name" value="Curli_assembly_CsgC/AgfC"/>
</dbReference>
<gene>
    <name evidence="1" type="primary">csgH</name>
    <name evidence="1" type="ORF">ACFSDX_03745</name>
</gene>
<protein>
    <submittedName>
        <fullName evidence="1">Curli-like amyloid fiber formation chaperone CsgH</fullName>
    </submittedName>
</protein>
<dbReference type="EMBL" id="JBHUFD010000001">
    <property type="protein sequence ID" value="MFD1871523.1"/>
    <property type="molecule type" value="Genomic_DNA"/>
</dbReference>
<keyword evidence="2" id="KW-1185">Reference proteome</keyword>
<comment type="caution">
    <text evidence="1">The sequence shown here is derived from an EMBL/GenBank/DDBJ whole genome shotgun (WGS) entry which is preliminary data.</text>
</comment>
<accession>A0ABW4QPM0</accession>
<dbReference type="RefSeq" id="WP_382311840.1">
    <property type="nucleotide sequence ID" value="NZ_JBHUFD010000001.1"/>
</dbReference>
<dbReference type="Gene3D" id="2.60.40.2420">
    <property type="match status" value="1"/>
</dbReference>
<evidence type="ECO:0000313" key="1">
    <source>
        <dbReference type="EMBL" id="MFD1871523.1"/>
    </source>
</evidence>
<reference evidence="2" key="1">
    <citation type="journal article" date="2019" name="Int. J. Syst. Evol. Microbiol.">
        <title>The Global Catalogue of Microorganisms (GCM) 10K type strain sequencing project: providing services to taxonomists for standard genome sequencing and annotation.</title>
        <authorList>
            <consortium name="The Broad Institute Genomics Platform"/>
            <consortium name="The Broad Institute Genome Sequencing Center for Infectious Disease"/>
            <person name="Wu L."/>
            <person name="Ma J."/>
        </authorList>
    </citation>
    <scope>NUCLEOTIDE SEQUENCE [LARGE SCALE GENOMIC DNA]</scope>
    <source>
        <strain evidence="2">CGMCC 1.15795</strain>
    </source>
</reference>
<organism evidence="1 2">
    <name type="scientific">Hymenobacter bucti</name>
    <dbReference type="NCBI Taxonomy" id="1844114"/>
    <lineage>
        <taxon>Bacteria</taxon>
        <taxon>Pseudomonadati</taxon>
        <taxon>Bacteroidota</taxon>
        <taxon>Cytophagia</taxon>
        <taxon>Cytophagales</taxon>
        <taxon>Hymenobacteraceae</taxon>
        <taxon>Hymenobacter</taxon>
    </lineage>
</organism>
<dbReference type="InterPro" id="IPR047726">
    <property type="entry name" value="CsgH_dom"/>
</dbReference>
<name>A0ABW4QPM0_9BACT</name>